<reference evidence="2 3" key="1">
    <citation type="submission" date="2019-03" db="EMBL/GenBank/DDBJ databases">
        <title>Genomic Encyclopedia of Type Strains, Phase III (KMG-III): the genomes of soil and plant-associated and newly described type strains.</title>
        <authorList>
            <person name="Whitman W."/>
        </authorList>
    </citation>
    <scope>NUCLEOTIDE SEQUENCE [LARGE SCALE GENOMIC DNA]</scope>
    <source>
        <strain evidence="2 3">LMG 29544</strain>
    </source>
</reference>
<name>A0A4R8LX16_9BURK</name>
<dbReference type="Proteomes" id="UP000295509">
    <property type="component" value="Unassembled WGS sequence"/>
</dbReference>
<sequence>MQAIVSFDRLGGTGIESFAVIRLSISAVHFGSTLRIPPSANPGPTGNAPNRPTPVRRPSPKRSVSRIKVVANWSAIKRSLATSHNRPGGHSTEVINSLTIRSSSHQIRPSIEILRCSLPYQQSQISMTAGFRLIAVYAEAEMRSHARRYVADCAVTALDLEPTRPWFLIKTNTDAERDLLIGNEALLKEFRAVFRARECPDEIVEILTFTFQSQETVERDYAGNWHWALT</sequence>
<evidence type="ECO:0000313" key="3">
    <source>
        <dbReference type="Proteomes" id="UP000295509"/>
    </source>
</evidence>
<comment type="caution">
    <text evidence="2">The sequence shown here is derived from an EMBL/GenBank/DDBJ whole genome shotgun (WGS) entry which is preliminary data.</text>
</comment>
<organism evidence="2 3">
    <name type="scientific">Paraburkholderia rhizosphaerae</name>
    <dbReference type="NCBI Taxonomy" id="480658"/>
    <lineage>
        <taxon>Bacteria</taxon>
        <taxon>Pseudomonadati</taxon>
        <taxon>Pseudomonadota</taxon>
        <taxon>Betaproteobacteria</taxon>
        <taxon>Burkholderiales</taxon>
        <taxon>Burkholderiaceae</taxon>
        <taxon>Paraburkholderia</taxon>
    </lineage>
</organism>
<keyword evidence="3" id="KW-1185">Reference proteome</keyword>
<dbReference type="AlphaFoldDB" id="A0A4R8LX16"/>
<proteinExistence type="predicted"/>
<protein>
    <submittedName>
        <fullName evidence="2">Uncharacterized protein</fullName>
    </submittedName>
</protein>
<feature type="region of interest" description="Disordered" evidence="1">
    <location>
        <begin position="34"/>
        <end position="64"/>
    </location>
</feature>
<evidence type="ECO:0000256" key="1">
    <source>
        <dbReference type="SAM" id="MobiDB-lite"/>
    </source>
</evidence>
<evidence type="ECO:0000313" key="2">
    <source>
        <dbReference type="EMBL" id="TDY52398.1"/>
    </source>
</evidence>
<gene>
    <name evidence="2" type="ORF">BX592_105284</name>
</gene>
<dbReference type="EMBL" id="SORE01000005">
    <property type="protein sequence ID" value="TDY52398.1"/>
    <property type="molecule type" value="Genomic_DNA"/>
</dbReference>
<accession>A0A4R8LX16</accession>